<name>A0A8K0SEA2_9HYPO</name>
<proteinExistence type="predicted"/>
<accession>A0A8K0SEA2</accession>
<dbReference type="PANTHER" id="PTHR42970:SF1">
    <property type="entry name" value="PECTATE LYASE C-RELATED"/>
    <property type="match status" value="1"/>
</dbReference>
<comment type="caution">
    <text evidence="4">The sequence shown here is derived from an EMBL/GenBank/DDBJ whole genome shotgun (WGS) entry which is preliminary data.</text>
</comment>
<dbReference type="PANTHER" id="PTHR42970">
    <property type="entry name" value="PECTATE LYASE C-RELATED"/>
    <property type="match status" value="1"/>
</dbReference>
<evidence type="ECO:0000256" key="3">
    <source>
        <dbReference type="SAM" id="SignalP"/>
    </source>
</evidence>
<feature type="signal peptide" evidence="3">
    <location>
        <begin position="1"/>
        <end position="16"/>
    </location>
</feature>
<dbReference type="InterPro" id="IPR011050">
    <property type="entry name" value="Pectin_lyase_fold/virulence"/>
</dbReference>
<dbReference type="InterPro" id="IPR052063">
    <property type="entry name" value="Polysaccharide_Lyase_1"/>
</dbReference>
<keyword evidence="3" id="KW-0732">Signal</keyword>
<evidence type="ECO:0000256" key="2">
    <source>
        <dbReference type="ARBA" id="ARBA00023180"/>
    </source>
</evidence>
<evidence type="ECO:0000313" key="5">
    <source>
        <dbReference type="Proteomes" id="UP000813444"/>
    </source>
</evidence>
<dbReference type="AlphaFoldDB" id="A0A8K0SEA2"/>
<evidence type="ECO:0000256" key="1">
    <source>
        <dbReference type="ARBA" id="ARBA00022723"/>
    </source>
</evidence>
<keyword evidence="2" id="KW-0325">Glycoprotein</keyword>
<gene>
    <name evidence="4" type="ORF">B0I35DRAFT_363761</name>
</gene>
<dbReference type="InterPro" id="IPR012334">
    <property type="entry name" value="Pectin_lyas_fold"/>
</dbReference>
<dbReference type="SUPFAM" id="SSF51126">
    <property type="entry name" value="Pectin lyase-like"/>
    <property type="match status" value="1"/>
</dbReference>
<organism evidence="4 5">
    <name type="scientific">Stachybotrys elegans</name>
    <dbReference type="NCBI Taxonomy" id="80388"/>
    <lineage>
        <taxon>Eukaryota</taxon>
        <taxon>Fungi</taxon>
        <taxon>Dikarya</taxon>
        <taxon>Ascomycota</taxon>
        <taxon>Pezizomycotina</taxon>
        <taxon>Sordariomycetes</taxon>
        <taxon>Hypocreomycetidae</taxon>
        <taxon>Hypocreales</taxon>
        <taxon>Stachybotryaceae</taxon>
        <taxon>Stachybotrys</taxon>
    </lineage>
</organism>
<dbReference type="OrthoDB" id="302705at2759"/>
<sequence length="446" mass="46611">MKTVLLTALLGALVTGVNHPTPISHLPLTSSQTAIPDQPSRIAERQAAAPSAFPGAEGFGRFASGGRRGTVYKVTNLNDSGAGSLRDAVSQRDRIVVFTVGGVINIQSRIVVARNVYIAGQTAPGDGITVYGDGWSWSNANDAIVRYIRIRMGRGGASGKDAITIAEGARMIFDHVSVSWGRDENFSISGTAQNMTVQDSIIAQGLETHSCGGLMETSGGVSLFRNLYVDNNTRNPKVKGVNDFQNNVVYNWGVGGGYIAGDSDGASYANIINNYYIAGPSTTIAAFTRGNANFRGYVKNNMYDSNKNGALDGSPLCEAASCYSSIAFQGQPFAYPGPVRLLSPQDTVNTVLASAGASKPRDALDASLVSQVRSWGRAGALISDEASVGGPGNIRGGSAPVDTDGDGIPDAWERANGLDPNNPSDGMAIAANGYANLENYVNSLVV</sequence>
<protein>
    <submittedName>
        <fullName evidence="4">Fibronectin</fullName>
    </submittedName>
</protein>
<evidence type="ECO:0000313" key="4">
    <source>
        <dbReference type="EMBL" id="KAH7304093.1"/>
    </source>
</evidence>
<dbReference type="GO" id="GO:0046872">
    <property type="term" value="F:metal ion binding"/>
    <property type="evidence" value="ECO:0007669"/>
    <property type="project" value="UniProtKB-KW"/>
</dbReference>
<feature type="chain" id="PRO_5035452222" evidence="3">
    <location>
        <begin position="17"/>
        <end position="446"/>
    </location>
</feature>
<keyword evidence="5" id="KW-1185">Reference proteome</keyword>
<dbReference type="Gene3D" id="2.160.20.10">
    <property type="entry name" value="Single-stranded right-handed beta-helix, Pectin lyase-like"/>
    <property type="match status" value="1"/>
</dbReference>
<dbReference type="Proteomes" id="UP000813444">
    <property type="component" value="Unassembled WGS sequence"/>
</dbReference>
<dbReference type="EMBL" id="JAGPNK010000026">
    <property type="protein sequence ID" value="KAH7304093.1"/>
    <property type="molecule type" value="Genomic_DNA"/>
</dbReference>
<reference evidence="4" key="1">
    <citation type="journal article" date="2021" name="Nat. Commun.">
        <title>Genetic determinants of endophytism in the Arabidopsis root mycobiome.</title>
        <authorList>
            <person name="Mesny F."/>
            <person name="Miyauchi S."/>
            <person name="Thiergart T."/>
            <person name="Pickel B."/>
            <person name="Atanasova L."/>
            <person name="Karlsson M."/>
            <person name="Huettel B."/>
            <person name="Barry K.W."/>
            <person name="Haridas S."/>
            <person name="Chen C."/>
            <person name="Bauer D."/>
            <person name="Andreopoulos W."/>
            <person name="Pangilinan J."/>
            <person name="LaButti K."/>
            <person name="Riley R."/>
            <person name="Lipzen A."/>
            <person name="Clum A."/>
            <person name="Drula E."/>
            <person name="Henrissat B."/>
            <person name="Kohler A."/>
            <person name="Grigoriev I.V."/>
            <person name="Martin F.M."/>
            <person name="Hacquard S."/>
        </authorList>
    </citation>
    <scope>NUCLEOTIDE SEQUENCE</scope>
    <source>
        <strain evidence="4">MPI-CAGE-CH-0235</strain>
    </source>
</reference>
<keyword evidence="1" id="KW-0479">Metal-binding</keyword>